<evidence type="ECO:0000313" key="2">
    <source>
        <dbReference type="EMBL" id="QDU62318.1"/>
    </source>
</evidence>
<feature type="chain" id="PRO_5021892820" evidence="1">
    <location>
        <begin position="27"/>
        <end position="556"/>
    </location>
</feature>
<dbReference type="AlphaFoldDB" id="A0A518B5R8"/>
<dbReference type="Proteomes" id="UP000317093">
    <property type="component" value="Chromosome"/>
</dbReference>
<reference evidence="2 3" key="1">
    <citation type="submission" date="2019-02" db="EMBL/GenBank/DDBJ databases">
        <title>Deep-cultivation of Planctomycetes and their phenomic and genomic characterization uncovers novel biology.</title>
        <authorList>
            <person name="Wiegand S."/>
            <person name="Jogler M."/>
            <person name="Boedeker C."/>
            <person name="Pinto D."/>
            <person name="Vollmers J."/>
            <person name="Rivas-Marin E."/>
            <person name="Kohn T."/>
            <person name="Peeters S.H."/>
            <person name="Heuer A."/>
            <person name="Rast P."/>
            <person name="Oberbeckmann S."/>
            <person name="Bunk B."/>
            <person name="Jeske O."/>
            <person name="Meyerdierks A."/>
            <person name="Storesund J.E."/>
            <person name="Kallscheuer N."/>
            <person name="Luecker S."/>
            <person name="Lage O.M."/>
            <person name="Pohl T."/>
            <person name="Merkel B.J."/>
            <person name="Hornburger P."/>
            <person name="Mueller R.-W."/>
            <person name="Bruemmer F."/>
            <person name="Labrenz M."/>
            <person name="Spormann A.M."/>
            <person name="Op den Camp H."/>
            <person name="Overmann J."/>
            <person name="Amann R."/>
            <person name="Jetten M.S.M."/>
            <person name="Mascher T."/>
            <person name="Medema M.H."/>
            <person name="Devos D.P."/>
            <person name="Kaster A.-K."/>
            <person name="Ovreas L."/>
            <person name="Rohde M."/>
            <person name="Galperin M.Y."/>
            <person name="Jogler C."/>
        </authorList>
    </citation>
    <scope>NUCLEOTIDE SEQUENCE [LARGE SCALE GENOMIC DNA]</scope>
    <source>
        <strain evidence="2 3">Pan216</strain>
    </source>
</reference>
<organism evidence="2 3">
    <name type="scientific">Kolteria novifilia</name>
    <dbReference type="NCBI Taxonomy" id="2527975"/>
    <lineage>
        <taxon>Bacteria</taxon>
        <taxon>Pseudomonadati</taxon>
        <taxon>Planctomycetota</taxon>
        <taxon>Planctomycetia</taxon>
        <taxon>Kolteriales</taxon>
        <taxon>Kolteriaceae</taxon>
        <taxon>Kolteria</taxon>
    </lineage>
</organism>
<dbReference type="RefSeq" id="WP_145258981.1">
    <property type="nucleotide sequence ID" value="NZ_CP036279.1"/>
</dbReference>
<proteinExistence type="predicted"/>
<evidence type="ECO:0000313" key="3">
    <source>
        <dbReference type="Proteomes" id="UP000317093"/>
    </source>
</evidence>
<feature type="signal peptide" evidence="1">
    <location>
        <begin position="1"/>
        <end position="26"/>
    </location>
</feature>
<keyword evidence="1" id="KW-0732">Signal</keyword>
<dbReference type="EMBL" id="CP036279">
    <property type="protein sequence ID" value="QDU62318.1"/>
    <property type="molecule type" value="Genomic_DNA"/>
</dbReference>
<sequence length="556" mass="61222" precursor="true">MRPSFRTLCLVTMLAAQGLFAPIAQAQDQPKPLATASVQSLVTFKEQFKFLLNLGDAPDLAEQVESFMSFGVIERGIGLDTKRPFGISVWMDKDRPDGRIWVPIKAGGQAENMFKSLPMRPQKGATGIYQLLLPPPFPPLFVKFGEQWAYGALSPKTLIPMDGINPLPMLKERLGKDDIEVSFDLSAVPAPLMEQFQQGFEMGLKEKVEEFEPKRPGESEISFRARQLGLQTFITTMKMLVSQGQKLRLFYRLAPATQSLDFGVDLSAKPGTPLATGFELLHAFHGRFSGVKNEAAPMAFMVGVPIQGPLRELSLLLIDEAKRKADEEAAKPNGATMAQQVRTLLGPLQKTVDEGRFDLRLTVGGKQDKPNIGVFVGVAESRTFVKVFADIIKQENSPQTKTINQQQDGFEVFVSTEFQAAPEGKGLEKFQVGLAGNEKTLLFFTGQADALTQIKQMIAEFQAQQKPSSTPLVEFQMDLRSFTKQVGWDRAEMDPQMQQIMTDAVNRKDLDPIVSLALHATPTGLQLRLHGGGVALAFLAKNFAIGFREGMGNAGQ</sequence>
<protein>
    <submittedName>
        <fullName evidence="2">Uncharacterized protein</fullName>
    </submittedName>
</protein>
<dbReference type="KEGG" id="knv:Pan216_31850"/>
<evidence type="ECO:0000256" key="1">
    <source>
        <dbReference type="SAM" id="SignalP"/>
    </source>
</evidence>
<keyword evidence="3" id="KW-1185">Reference proteome</keyword>
<name>A0A518B5R8_9BACT</name>
<gene>
    <name evidence="2" type="ORF">Pan216_31850</name>
</gene>
<accession>A0A518B5R8</accession>